<dbReference type="EMBL" id="FOGT01000014">
    <property type="protein sequence ID" value="SES29464.1"/>
    <property type="molecule type" value="Genomic_DNA"/>
</dbReference>
<gene>
    <name evidence="1" type="ORF">SAMN05518684_114114</name>
</gene>
<accession>A0A1H9W6P4</accession>
<dbReference type="Proteomes" id="UP000198571">
    <property type="component" value="Unassembled WGS sequence"/>
</dbReference>
<sequence>MAVDGFLDRIEDGKFGVILVEDIGKEYMVPKNNLPDGAREGMWLTVTIEDEEVKSIEINRTKTIGLQQKIDSQMERIRKKKKGSKFKRK</sequence>
<dbReference type="InterPro" id="IPR021377">
    <property type="entry name" value="DUF3006"/>
</dbReference>
<dbReference type="AlphaFoldDB" id="A0A1H9W6P4"/>
<organism evidence="1 2">
    <name type="scientific">Salipaludibacillus aurantiacus</name>
    <dbReference type="NCBI Taxonomy" id="1601833"/>
    <lineage>
        <taxon>Bacteria</taxon>
        <taxon>Bacillati</taxon>
        <taxon>Bacillota</taxon>
        <taxon>Bacilli</taxon>
        <taxon>Bacillales</taxon>
        <taxon>Bacillaceae</taxon>
    </lineage>
</organism>
<name>A0A1H9W6P4_9BACI</name>
<evidence type="ECO:0000313" key="1">
    <source>
        <dbReference type="EMBL" id="SES29464.1"/>
    </source>
</evidence>
<dbReference type="Pfam" id="PF11213">
    <property type="entry name" value="DUF3006"/>
    <property type="match status" value="1"/>
</dbReference>
<reference evidence="2" key="1">
    <citation type="submission" date="2016-10" db="EMBL/GenBank/DDBJ databases">
        <authorList>
            <person name="Varghese N."/>
            <person name="Submissions S."/>
        </authorList>
    </citation>
    <scope>NUCLEOTIDE SEQUENCE [LARGE SCALE GENOMIC DNA]</scope>
    <source>
        <strain evidence="2">S9</strain>
    </source>
</reference>
<proteinExistence type="predicted"/>
<keyword evidence="2" id="KW-1185">Reference proteome</keyword>
<protein>
    <recommendedName>
        <fullName evidence="3">DUF3006 domain-containing protein</fullName>
    </recommendedName>
</protein>
<evidence type="ECO:0008006" key="3">
    <source>
        <dbReference type="Google" id="ProtNLM"/>
    </source>
</evidence>
<evidence type="ECO:0000313" key="2">
    <source>
        <dbReference type="Proteomes" id="UP000198571"/>
    </source>
</evidence>
<dbReference type="RefSeq" id="WP_093054283.1">
    <property type="nucleotide sequence ID" value="NZ_FOGT01000014.1"/>
</dbReference>
<dbReference type="OrthoDB" id="2366034at2"/>